<dbReference type="AlphaFoldDB" id="A0A427ASL8"/>
<name>A0A427ASL8_ENSVE</name>
<protein>
    <submittedName>
        <fullName evidence="1">Uncharacterized protein</fullName>
    </submittedName>
</protein>
<dbReference type="EMBL" id="AMZH03001450">
    <property type="protein sequence ID" value="RRT79254.1"/>
    <property type="molecule type" value="Genomic_DNA"/>
</dbReference>
<accession>A0A427ASL8</accession>
<gene>
    <name evidence="1" type="ORF">B296_00018717</name>
</gene>
<reference evidence="1 2" key="1">
    <citation type="journal article" date="2014" name="Agronomy (Basel)">
        <title>A Draft Genome Sequence for Ensete ventricosum, the Drought-Tolerant Tree Against Hunger.</title>
        <authorList>
            <person name="Harrison J."/>
            <person name="Moore K.A."/>
            <person name="Paszkiewicz K."/>
            <person name="Jones T."/>
            <person name="Grant M."/>
            <person name="Ambacheew D."/>
            <person name="Muzemil S."/>
            <person name="Studholme D.J."/>
        </authorList>
    </citation>
    <scope>NUCLEOTIDE SEQUENCE [LARGE SCALE GENOMIC DNA]</scope>
</reference>
<proteinExistence type="predicted"/>
<sequence length="117" mass="13389">MIDFDNRRSISDGINRGRKKKRELKKREKMEIIRSVVGLPLPAISSPCAGRKNNSNLSDYDRLMLITESMFFVRHINCYIKEGRTRVCQRNEAVLLIVPPSDLPLLNANGQALMELC</sequence>
<evidence type="ECO:0000313" key="1">
    <source>
        <dbReference type="EMBL" id="RRT79254.1"/>
    </source>
</evidence>
<dbReference type="Proteomes" id="UP000287651">
    <property type="component" value="Unassembled WGS sequence"/>
</dbReference>
<organism evidence="1 2">
    <name type="scientific">Ensete ventricosum</name>
    <name type="common">Abyssinian banana</name>
    <name type="synonym">Musa ensete</name>
    <dbReference type="NCBI Taxonomy" id="4639"/>
    <lineage>
        <taxon>Eukaryota</taxon>
        <taxon>Viridiplantae</taxon>
        <taxon>Streptophyta</taxon>
        <taxon>Embryophyta</taxon>
        <taxon>Tracheophyta</taxon>
        <taxon>Spermatophyta</taxon>
        <taxon>Magnoliopsida</taxon>
        <taxon>Liliopsida</taxon>
        <taxon>Zingiberales</taxon>
        <taxon>Musaceae</taxon>
        <taxon>Ensete</taxon>
    </lineage>
</organism>
<comment type="caution">
    <text evidence="1">The sequence shown here is derived from an EMBL/GenBank/DDBJ whole genome shotgun (WGS) entry which is preliminary data.</text>
</comment>
<evidence type="ECO:0000313" key="2">
    <source>
        <dbReference type="Proteomes" id="UP000287651"/>
    </source>
</evidence>